<feature type="compositionally biased region" description="Low complexity" evidence="1">
    <location>
        <begin position="386"/>
        <end position="400"/>
    </location>
</feature>
<feature type="transmembrane region" description="Helical" evidence="2">
    <location>
        <begin position="469"/>
        <end position="492"/>
    </location>
</feature>
<feature type="compositionally biased region" description="Pro residues" evidence="1">
    <location>
        <begin position="401"/>
        <end position="425"/>
    </location>
</feature>
<dbReference type="InterPro" id="IPR013783">
    <property type="entry name" value="Ig-like_fold"/>
</dbReference>
<feature type="compositionally biased region" description="Low complexity" evidence="1">
    <location>
        <begin position="1"/>
        <end position="15"/>
    </location>
</feature>
<feature type="transmembrane region" description="Helical" evidence="2">
    <location>
        <begin position="638"/>
        <end position="658"/>
    </location>
</feature>
<feature type="transmembrane region" description="Helical" evidence="2">
    <location>
        <begin position="555"/>
        <end position="580"/>
    </location>
</feature>
<feature type="transmembrane region" description="Helical" evidence="2">
    <location>
        <begin position="28"/>
        <end position="47"/>
    </location>
</feature>
<dbReference type="Gene3D" id="2.60.40.10">
    <property type="entry name" value="Immunoglobulins"/>
    <property type="match status" value="3"/>
</dbReference>
<gene>
    <name evidence="3" type="ORF">CLV54_1988</name>
</gene>
<reference evidence="3 4" key="1">
    <citation type="submission" date="2017-11" db="EMBL/GenBank/DDBJ databases">
        <title>Genomic Encyclopedia of Archaeal and Bacterial Type Strains, Phase II (KMG-II): From Individual Species to Whole Genera.</title>
        <authorList>
            <person name="Goeker M."/>
        </authorList>
    </citation>
    <scope>NUCLEOTIDE SEQUENCE [LARGE SCALE GENOMIC DNA]</scope>
    <source>
        <strain evidence="3 4">DSM 25625</strain>
    </source>
</reference>
<feature type="compositionally biased region" description="Low complexity" evidence="1">
    <location>
        <begin position="427"/>
        <end position="437"/>
    </location>
</feature>
<keyword evidence="2" id="KW-1133">Transmembrane helix</keyword>
<name>A0A2M9BW68_9MICO</name>
<evidence type="ECO:0000313" key="3">
    <source>
        <dbReference type="EMBL" id="PJJ62191.1"/>
    </source>
</evidence>
<evidence type="ECO:0008006" key="5">
    <source>
        <dbReference type="Google" id="ProtNLM"/>
    </source>
</evidence>
<comment type="caution">
    <text evidence="3">The sequence shown here is derived from an EMBL/GenBank/DDBJ whole genome shotgun (WGS) entry which is preliminary data.</text>
</comment>
<evidence type="ECO:0000256" key="2">
    <source>
        <dbReference type="SAM" id="Phobius"/>
    </source>
</evidence>
<dbReference type="GO" id="GO:0005975">
    <property type="term" value="P:carbohydrate metabolic process"/>
    <property type="evidence" value="ECO:0007669"/>
    <property type="project" value="UniProtKB-ARBA"/>
</dbReference>
<feature type="compositionally biased region" description="Pro residues" evidence="1">
    <location>
        <begin position="375"/>
        <end position="385"/>
    </location>
</feature>
<feature type="compositionally biased region" description="Polar residues" evidence="1">
    <location>
        <begin position="49"/>
        <end position="60"/>
    </location>
</feature>
<proteinExistence type="predicted"/>
<sequence length="767" mass="76727">MEDRVSPSAARSAPSTQPKLSAGSSRRFWTIATIASLVTAFALAGALTSAPSSAQASGEPSSVDAAGQDLAGPSSQVDASSPSAADEVTTPGPTDSPTTTPAVPSVTIDSPADGDFVTAASVTVSGSRDSGSAVQLYGPDTSHPECVIDSGSTSWSCADVPVDSGPDITFRAIELAADGSRFETTTSVDVLLPPTIDENESGEVVSAGAIRGTAYPGARVTATASNGASCTSNVDRAGAWQCALPGPMPGGSYTITAQQTADWADGGSSDPSESVTLLIDSESPAPPVISSPVPGSTLPAQGAVYSGTGEEGATVTVFAGAYSLCSAPVTGGVWSCTAGELPPGDYSVTALQLDVAGNASSGSPAFPVVVSGPATPDPAPTPTPSSSPGSTPSPSATDDPSQPPTSPPGAGAPPSDPGSPAPGTPGAPGSAPPRGEAAPPPPGAFRGWTDATPFASAIRYGDEGAGFPAWLRSLLLALAALVLVAVPAALALRTAGPLALPRLRASLTGRNRPRRDVEHFPELSITNRWVTRIAALIAAAALITLSGPVDSQPAYLRLLGGVALALVIVNAVAAVVPAWVGRRWGKVAASVAFAPRFLFLVAAASLATRLFDLQPALLFGLVVGVSIADGAGVRTRGLVALGQIAGLVVVGSLAWGLLPLIPAPDGFLSSLASETLTAIALGGLGSAAVVILPIGALSGRAVLHWSRTAWIVSAIVVYTLLFAIMSPAIDVWQQTGAALTTILCAIGFAAVCVSFWVWRTFVEPNRE</sequence>
<feature type="transmembrane region" description="Helical" evidence="2">
    <location>
        <begin position="735"/>
        <end position="758"/>
    </location>
</feature>
<feature type="compositionally biased region" description="Polar residues" evidence="1">
    <location>
        <begin position="73"/>
        <end position="83"/>
    </location>
</feature>
<feature type="transmembrane region" description="Helical" evidence="2">
    <location>
        <begin position="678"/>
        <end position="697"/>
    </location>
</feature>
<feature type="transmembrane region" description="Helical" evidence="2">
    <location>
        <begin position="613"/>
        <end position="631"/>
    </location>
</feature>
<feature type="compositionally biased region" description="Low complexity" evidence="1">
    <location>
        <begin position="89"/>
        <end position="107"/>
    </location>
</feature>
<organism evidence="3 4">
    <name type="scientific">Compostimonas suwonensis</name>
    <dbReference type="NCBI Taxonomy" id="1048394"/>
    <lineage>
        <taxon>Bacteria</taxon>
        <taxon>Bacillati</taxon>
        <taxon>Actinomycetota</taxon>
        <taxon>Actinomycetes</taxon>
        <taxon>Micrococcales</taxon>
        <taxon>Microbacteriaceae</taxon>
        <taxon>Compostimonas</taxon>
    </lineage>
</organism>
<feature type="region of interest" description="Disordered" evidence="1">
    <location>
        <begin position="367"/>
        <end position="449"/>
    </location>
</feature>
<keyword evidence="2" id="KW-0472">Membrane</keyword>
<dbReference type="AlphaFoldDB" id="A0A2M9BW68"/>
<dbReference type="EMBL" id="PGFB01000003">
    <property type="protein sequence ID" value="PJJ62191.1"/>
    <property type="molecule type" value="Genomic_DNA"/>
</dbReference>
<evidence type="ECO:0000313" key="4">
    <source>
        <dbReference type="Proteomes" id="UP000230161"/>
    </source>
</evidence>
<feature type="transmembrane region" description="Helical" evidence="2">
    <location>
        <begin position="709"/>
        <end position="729"/>
    </location>
</feature>
<dbReference type="Proteomes" id="UP000230161">
    <property type="component" value="Unassembled WGS sequence"/>
</dbReference>
<protein>
    <recommendedName>
        <fullName evidence="5">Bacterial Ig-like domain-containing protein</fullName>
    </recommendedName>
</protein>
<feature type="region of interest" description="Disordered" evidence="1">
    <location>
        <begin position="48"/>
        <end position="111"/>
    </location>
</feature>
<keyword evidence="4" id="KW-1185">Reference proteome</keyword>
<feature type="transmembrane region" description="Helical" evidence="2">
    <location>
        <begin position="587"/>
        <end position="607"/>
    </location>
</feature>
<feature type="transmembrane region" description="Helical" evidence="2">
    <location>
        <begin position="529"/>
        <end position="549"/>
    </location>
</feature>
<accession>A0A2M9BW68</accession>
<feature type="region of interest" description="Disordered" evidence="1">
    <location>
        <begin position="1"/>
        <end position="24"/>
    </location>
</feature>
<keyword evidence="2" id="KW-0812">Transmembrane</keyword>
<evidence type="ECO:0000256" key="1">
    <source>
        <dbReference type="SAM" id="MobiDB-lite"/>
    </source>
</evidence>